<feature type="binding site" evidence="15">
    <location>
        <position position="514"/>
    </location>
    <ligand>
        <name>Na(+)</name>
        <dbReference type="ChEBI" id="CHEBI:29101"/>
        <label>1</label>
    </ligand>
</feature>
<keyword evidence="20" id="KW-1185">Reference proteome</keyword>
<feature type="compositionally biased region" description="Low complexity" evidence="17">
    <location>
        <begin position="48"/>
        <end position="57"/>
    </location>
</feature>
<evidence type="ECO:0000256" key="4">
    <source>
        <dbReference type="ARBA" id="ARBA00022692"/>
    </source>
</evidence>
<keyword evidence="5" id="KW-0769">Symport</keyword>
<keyword evidence="12" id="KW-0739">Sodium transport</keyword>
<dbReference type="PANTHER" id="PTHR11616:SF321">
    <property type="entry name" value="SODIUM-DEPENDENT NUTRIENT AMINO ACID TRANSPORTER 1-RELATED"/>
    <property type="match status" value="1"/>
</dbReference>
<dbReference type="Pfam" id="PF00209">
    <property type="entry name" value="SNF"/>
    <property type="match status" value="2"/>
</dbReference>
<feature type="binding site" evidence="15">
    <location>
        <position position="115"/>
    </location>
    <ligand>
        <name>Na(+)</name>
        <dbReference type="ChEBI" id="CHEBI:29101"/>
        <label>1</label>
    </ligand>
</feature>
<comment type="subcellular location">
    <subcellularLocation>
        <location evidence="1">Membrane</location>
        <topology evidence="1">Multi-pass membrane protein</topology>
    </subcellularLocation>
</comment>
<keyword evidence="6" id="KW-0029">Amino-acid transport</keyword>
<evidence type="ECO:0000256" key="12">
    <source>
        <dbReference type="ARBA" id="ARBA00023201"/>
    </source>
</evidence>
<reference evidence="19 20" key="1">
    <citation type="submission" date="2015-12" db="EMBL/GenBank/DDBJ databases">
        <title>The genome of Folsomia candida.</title>
        <authorList>
            <person name="Faddeeva A."/>
            <person name="Derks M.F."/>
            <person name="Anvar Y."/>
            <person name="Smit S."/>
            <person name="Van Straalen N."/>
            <person name="Roelofs D."/>
        </authorList>
    </citation>
    <scope>NUCLEOTIDE SEQUENCE [LARGE SCALE GENOMIC DNA]</scope>
    <source>
        <strain evidence="19 20">VU population</strain>
        <tissue evidence="19">Whole body</tissue>
    </source>
</reference>
<dbReference type="PANTHER" id="PTHR11616">
    <property type="entry name" value="SODIUM/CHLORIDE DEPENDENT TRANSPORTER"/>
    <property type="match status" value="1"/>
</dbReference>
<evidence type="ECO:0000256" key="15">
    <source>
        <dbReference type="PIRSR" id="PIRSR600175-1"/>
    </source>
</evidence>
<name>A0A226EIX9_FOLCA</name>
<feature type="compositionally biased region" description="Basic and acidic residues" evidence="17">
    <location>
        <begin position="966"/>
        <end position="981"/>
    </location>
</feature>
<evidence type="ECO:0000256" key="2">
    <source>
        <dbReference type="ARBA" id="ARBA00006459"/>
    </source>
</evidence>
<dbReference type="GO" id="GO:0089718">
    <property type="term" value="P:amino acid import across plasma membrane"/>
    <property type="evidence" value="ECO:0007669"/>
    <property type="project" value="TreeGrafter"/>
</dbReference>
<feature type="transmembrane region" description="Helical" evidence="18">
    <location>
        <begin position="168"/>
        <end position="193"/>
    </location>
</feature>
<feature type="region of interest" description="Disordered" evidence="17">
    <location>
        <begin position="808"/>
        <end position="865"/>
    </location>
</feature>
<evidence type="ECO:0000256" key="9">
    <source>
        <dbReference type="ARBA" id="ARBA00023065"/>
    </source>
</evidence>
<dbReference type="EMBL" id="LNIX01000003">
    <property type="protein sequence ID" value="OXA57250.1"/>
    <property type="molecule type" value="Genomic_DNA"/>
</dbReference>
<dbReference type="PROSITE" id="PS50267">
    <property type="entry name" value="NA_NEUROTRAN_SYMP_3"/>
    <property type="match status" value="1"/>
</dbReference>
<dbReference type="SUPFAM" id="SSF161070">
    <property type="entry name" value="SNF-like"/>
    <property type="match status" value="1"/>
</dbReference>
<proteinExistence type="inferred from homology"/>
<feature type="binding site" evidence="15">
    <location>
        <position position="589"/>
    </location>
    <ligand>
        <name>Na(+)</name>
        <dbReference type="ChEBI" id="CHEBI:29101"/>
        <label>1</label>
    </ligand>
</feature>
<keyword evidence="16" id="KW-1015">Disulfide bond</keyword>
<gene>
    <name evidence="19" type="ORF">Fcan01_06550</name>
</gene>
<accession>A0A226EIX9</accession>
<dbReference type="Proteomes" id="UP000198287">
    <property type="component" value="Unassembled WGS sequence"/>
</dbReference>
<feature type="region of interest" description="Disordered" evidence="17">
    <location>
        <begin position="924"/>
        <end position="981"/>
    </location>
</feature>
<keyword evidence="9" id="KW-0406">Ion transport</keyword>
<keyword evidence="8 15" id="KW-0915">Sodium</keyword>
<organism evidence="19 20">
    <name type="scientific">Folsomia candida</name>
    <name type="common">Springtail</name>
    <dbReference type="NCBI Taxonomy" id="158441"/>
    <lineage>
        <taxon>Eukaryota</taxon>
        <taxon>Metazoa</taxon>
        <taxon>Ecdysozoa</taxon>
        <taxon>Arthropoda</taxon>
        <taxon>Hexapoda</taxon>
        <taxon>Collembola</taxon>
        <taxon>Entomobryomorpha</taxon>
        <taxon>Isotomoidea</taxon>
        <taxon>Isotomidae</taxon>
        <taxon>Proisotominae</taxon>
        <taxon>Folsomia</taxon>
    </lineage>
</organism>
<evidence type="ECO:0000256" key="3">
    <source>
        <dbReference type="ARBA" id="ARBA00022448"/>
    </source>
</evidence>
<evidence type="ECO:0000256" key="1">
    <source>
        <dbReference type="ARBA" id="ARBA00004141"/>
    </source>
</evidence>
<feature type="transmembrane region" description="Helical" evidence="18">
    <location>
        <begin position="647"/>
        <end position="667"/>
    </location>
</feature>
<evidence type="ECO:0000256" key="17">
    <source>
        <dbReference type="SAM" id="MobiDB-lite"/>
    </source>
</evidence>
<keyword evidence="10 18" id="KW-0472">Membrane</keyword>
<feature type="compositionally biased region" description="Polar residues" evidence="17">
    <location>
        <begin position="28"/>
        <end position="37"/>
    </location>
</feature>
<dbReference type="GO" id="GO:0005886">
    <property type="term" value="C:plasma membrane"/>
    <property type="evidence" value="ECO:0007669"/>
    <property type="project" value="TreeGrafter"/>
</dbReference>
<feature type="transmembrane region" description="Helical" evidence="18">
    <location>
        <begin position="403"/>
        <end position="427"/>
    </location>
</feature>
<keyword evidence="11" id="KW-0325">Glycoprotein</keyword>
<feature type="binding site" evidence="15">
    <location>
        <position position="108"/>
    </location>
    <ligand>
        <name>Na(+)</name>
        <dbReference type="ChEBI" id="CHEBI:29101"/>
        <label>1</label>
    </ligand>
</feature>
<feature type="transmembrane region" description="Helical" evidence="18">
    <location>
        <begin position="129"/>
        <end position="148"/>
    </location>
</feature>
<evidence type="ECO:0000313" key="19">
    <source>
        <dbReference type="EMBL" id="OXA57250.1"/>
    </source>
</evidence>
<evidence type="ECO:0000256" key="10">
    <source>
        <dbReference type="ARBA" id="ARBA00023136"/>
    </source>
</evidence>
<evidence type="ECO:0000313" key="20">
    <source>
        <dbReference type="Proteomes" id="UP000198287"/>
    </source>
</evidence>
<evidence type="ECO:0000256" key="14">
    <source>
        <dbReference type="ARBA" id="ARBA00040215"/>
    </source>
</evidence>
<dbReference type="InterPro" id="IPR000175">
    <property type="entry name" value="Na/ntran_symport"/>
</dbReference>
<keyword evidence="15" id="KW-0479">Metal-binding</keyword>
<comment type="function">
    <text evidence="13">Unusual broad substrate spectrum amino acid:sodium cotransporter that promotes absorption of the D isomers of essential amino acids. Neutral amino acids are the preferred substrates, especially methionine and phenylalanine.</text>
</comment>
<feature type="transmembrane region" description="Helical" evidence="18">
    <location>
        <begin position="100"/>
        <end position="117"/>
    </location>
</feature>
<dbReference type="GO" id="GO:0005283">
    <property type="term" value="F:amino acid:sodium symporter activity"/>
    <property type="evidence" value="ECO:0007669"/>
    <property type="project" value="TreeGrafter"/>
</dbReference>
<dbReference type="AlphaFoldDB" id="A0A226EIX9"/>
<protein>
    <recommendedName>
        <fullName evidence="14">Sodium-dependent nutrient amino acid transporter 1</fullName>
    </recommendedName>
</protein>
<feature type="compositionally biased region" description="Basic residues" evidence="17">
    <location>
        <begin position="956"/>
        <end position="965"/>
    </location>
</feature>
<evidence type="ECO:0000256" key="6">
    <source>
        <dbReference type="ARBA" id="ARBA00022970"/>
    </source>
</evidence>
<evidence type="ECO:0000256" key="13">
    <source>
        <dbReference type="ARBA" id="ARBA00037785"/>
    </source>
</evidence>
<feature type="transmembrane region" description="Helical" evidence="18">
    <location>
        <begin position="616"/>
        <end position="641"/>
    </location>
</feature>
<feature type="transmembrane region" description="Helical" evidence="18">
    <location>
        <begin position="732"/>
        <end position="750"/>
    </location>
</feature>
<evidence type="ECO:0000256" key="18">
    <source>
        <dbReference type="SAM" id="Phobius"/>
    </source>
</evidence>
<sequence length="981" mass="110324">MAPVPVSPAPNSGPDSLLPPTGLHRVSRSNVSTPSSRDSIEDEIRDQLSLASGGSSSSEDEEDLFSSNAPDNPTAVRPSIAMLTKVATNREAYGTWNHPLDFTLTLVGYVIGVHNFFRFPQMCYKYGTLTFLVPYVILMGLLGFPAIFMETTIGQFYGVGSATAFRQLAPILTGVSYILAWNSFLNCWIYGLILTWTRSYSGDSLSCLKGWMGCDPGHYFNTPHCYTAIMDDCCTGLASISDSEFCPEWMTAVRESADDQYTLMYYDFQCVSMISFCALHNWTFISDKTCLDSDGKTKHSIYERRTHATSEYLYGFVLGLRKVFVGRSQTLEQRLCKAANKPTDPKQPLHPEVCSNEAVATTGDYRSKVFQDKKNVQKFWSGNATFMQLDPESSSFIQLPTQALTTVLFITFFLFVDLLSVSIVTYVMSSVPFVILITLCVHTMSLKGSILGINDMLSLRGIESLWSSGSLWADALIQVVITCGVGNGALVSLASFNKYHHTYIFDAFIVTLLNVTTSLLATFICFCSIGHYVQDYGISTGFEFFIRPESSYSSVDFGFLVYSIFLTIIDGNDFETLAAFFMLSSFPTDTTIRLAQNMLDMAVQVLPRLRYHSAMALLATSFFYLVALLPITRNGGVILFFEFEYCAHRFAMPLVTLLEIVAVAWVYKVERLIDDAELLGVSIPFFRAYVTFSLKFFAPTALSGVLIYNALAESRSRINTLHFTDAEFTETLVGWIFSFTPTILLIFSVLKQLVSVPRSQWSELFVPMITWENVRTAGRKQRREKAKERRRFDAVHVRATLRSTTPKALKPRKSVVLPSDDPKVITNEDVNPSEAKRASKRQSRVNRKSTIPGVPTAYQTEADVPEKDAELVNMIRQSKLEPSNKKDAKGDKVSLGSSEVAKWKKFIFWNEIIAHLEDWPDRLDESEVESEGSSVDTSDEESEEERRRSGMLPIGSHHHHHHHQQEHRQHDENDNKRVQLQ</sequence>
<feature type="transmembrane region" description="Helical" evidence="18">
    <location>
        <begin position="508"/>
        <end position="533"/>
    </location>
</feature>
<feature type="region of interest" description="Disordered" evidence="17">
    <location>
        <begin position="1"/>
        <end position="73"/>
    </location>
</feature>
<evidence type="ECO:0000256" key="16">
    <source>
        <dbReference type="PIRSR" id="PIRSR600175-2"/>
    </source>
</evidence>
<keyword evidence="4 18" id="KW-0812">Transmembrane</keyword>
<feature type="transmembrane region" description="Helical" evidence="18">
    <location>
        <begin position="475"/>
        <end position="496"/>
    </location>
</feature>
<evidence type="ECO:0000256" key="7">
    <source>
        <dbReference type="ARBA" id="ARBA00022989"/>
    </source>
</evidence>
<evidence type="ECO:0000256" key="11">
    <source>
        <dbReference type="ARBA" id="ARBA00023180"/>
    </source>
</evidence>
<dbReference type="OrthoDB" id="6581954at2759"/>
<feature type="disulfide bond" evidence="16">
    <location>
        <begin position="214"/>
        <end position="225"/>
    </location>
</feature>
<feature type="transmembrane region" description="Helical" evidence="18">
    <location>
        <begin position="688"/>
        <end position="712"/>
    </location>
</feature>
<dbReference type="GO" id="GO:0046872">
    <property type="term" value="F:metal ion binding"/>
    <property type="evidence" value="ECO:0007669"/>
    <property type="project" value="UniProtKB-KW"/>
</dbReference>
<keyword evidence="3" id="KW-0813">Transport</keyword>
<dbReference type="InterPro" id="IPR037272">
    <property type="entry name" value="SNS_sf"/>
</dbReference>
<evidence type="ECO:0000256" key="5">
    <source>
        <dbReference type="ARBA" id="ARBA00022847"/>
    </source>
</evidence>
<dbReference type="PRINTS" id="PR00176">
    <property type="entry name" value="NANEUSMPORT"/>
</dbReference>
<comment type="caution">
    <text evidence="19">The sequence shown here is derived from an EMBL/GenBank/DDBJ whole genome shotgun (WGS) entry which is preliminary data.</text>
</comment>
<feature type="compositionally biased region" description="Basic residues" evidence="17">
    <location>
        <begin position="838"/>
        <end position="847"/>
    </location>
</feature>
<comment type="similarity">
    <text evidence="2">Belongs to the sodium:neurotransmitter symporter (SNF) (TC 2.A.22) family.</text>
</comment>
<evidence type="ECO:0000256" key="8">
    <source>
        <dbReference type="ARBA" id="ARBA00023053"/>
    </source>
</evidence>
<keyword evidence="7 18" id="KW-1133">Transmembrane helix</keyword>